<accession>A0AAQ3KKY0</accession>
<reference evidence="1 2" key="1">
    <citation type="submission" date="2023-10" db="EMBL/GenBank/DDBJ databases">
        <title>Chromosome-scale genome assembly provides insights into flower coloration mechanisms of Canna indica.</title>
        <authorList>
            <person name="Li C."/>
        </authorList>
    </citation>
    <scope>NUCLEOTIDE SEQUENCE [LARGE SCALE GENOMIC DNA]</scope>
    <source>
        <tissue evidence="1">Flower</tissue>
    </source>
</reference>
<organism evidence="1 2">
    <name type="scientific">Canna indica</name>
    <name type="common">Indian-shot</name>
    <dbReference type="NCBI Taxonomy" id="4628"/>
    <lineage>
        <taxon>Eukaryota</taxon>
        <taxon>Viridiplantae</taxon>
        <taxon>Streptophyta</taxon>
        <taxon>Embryophyta</taxon>
        <taxon>Tracheophyta</taxon>
        <taxon>Spermatophyta</taxon>
        <taxon>Magnoliopsida</taxon>
        <taxon>Liliopsida</taxon>
        <taxon>Zingiberales</taxon>
        <taxon>Cannaceae</taxon>
        <taxon>Canna</taxon>
    </lineage>
</organism>
<evidence type="ECO:0000313" key="1">
    <source>
        <dbReference type="EMBL" id="WOL10872.1"/>
    </source>
</evidence>
<sequence>MVVSTGNKKEKSVLMLMENKIVNASETLLDESETYIYVRCSPFRDFLSKMKLAAGEETEGGYVANVLFVGFGFQTTSNMK</sequence>
<name>A0AAQ3KKY0_9LILI</name>
<gene>
    <name evidence="1" type="ORF">Cni_G19631</name>
</gene>
<dbReference type="AlphaFoldDB" id="A0AAQ3KKY0"/>
<keyword evidence="2" id="KW-1185">Reference proteome</keyword>
<evidence type="ECO:0000313" key="2">
    <source>
        <dbReference type="Proteomes" id="UP001327560"/>
    </source>
</evidence>
<protein>
    <submittedName>
        <fullName evidence="1">Uncharacterized protein</fullName>
    </submittedName>
</protein>
<dbReference type="EMBL" id="CP136895">
    <property type="protein sequence ID" value="WOL10872.1"/>
    <property type="molecule type" value="Genomic_DNA"/>
</dbReference>
<dbReference type="Proteomes" id="UP001327560">
    <property type="component" value="Chromosome 6"/>
</dbReference>
<proteinExistence type="predicted"/>